<organism evidence="3 4">
    <name type="scientific">Musa balbisiana</name>
    <name type="common">Banana</name>
    <dbReference type="NCBI Taxonomy" id="52838"/>
    <lineage>
        <taxon>Eukaryota</taxon>
        <taxon>Viridiplantae</taxon>
        <taxon>Streptophyta</taxon>
        <taxon>Embryophyta</taxon>
        <taxon>Tracheophyta</taxon>
        <taxon>Spermatophyta</taxon>
        <taxon>Magnoliopsida</taxon>
        <taxon>Liliopsida</taxon>
        <taxon>Zingiberales</taxon>
        <taxon>Musaceae</taxon>
        <taxon>Musa</taxon>
    </lineage>
</organism>
<dbReference type="GO" id="GO:0015031">
    <property type="term" value="P:protein transport"/>
    <property type="evidence" value="ECO:0007669"/>
    <property type="project" value="InterPro"/>
</dbReference>
<evidence type="ECO:0000256" key="2">
    <source>
        <dbReference type="RuleBase" id="RU363124"/>
    </source>
</evidence>
<evidence type="ECO:0000313" key="3">
    <source>
        <dbReference type="EMBL" id="THU52809.1"/>
    </source>
</evidence>
<dbReference type="PANTHER" id="PTHR11787:SF10">
    <property type="entry name" value="GUANOSINE NUCLEOTIDE DIPHOSPHATE DISSOCIATION INHIBITOR"/>
    <property type="match status" value="1"/>
</dbReference>
<name>A0A4S8IWA4_MUSBA</name>
<dbReference type="GO" id="GO:0007264">
    <property type="term" value="P:small GTPase-mediated signal transduction"/>
    <property type="evidence" value="ECO:0007669"/>
    <property type="project" value="InterPro"/>
</dbReference>
<dbReference type="PANTHER" id="PTHR11787">
    <property type="entry name" value="RAB GDP-DISSOCIATION INHIBITOR"/>
    <property type="match status" value="1"/>
</dbReference>
<dbReference type="InterPro" id="IPR036188">
    <property type="entry name" value="FAD/NAD-bd_sf"/>
</dbReference>
<dbReference type="InterPro" id="IPR018203">
    <property type="entry name" value="GDP_dissociation_inhibitor"/>
</dbReference>
<dbReference type="Pfam" id="PF00996">
    <property type="entry name" value="GDI"/>
    <property type="match status" value="2"/>
</dbReference>
<dbReference type="Gene3D" id="3.50.50.60">
    <property type="entry name" value="FAD/NAD(P)-binding domain"/>
    <property type="match status" value="2"/>
</dbReference>
<dbReference type="PRINTS" id="PR00891">
    <property type="entry name" value="RABGDIREP"/>
</dbReference>
<evidence type="ECO:0000256" key="1">
    <source>
        <dbReference type="ARBA" id="ARBA00005593"/>
    </source>
</evidence>
<dbReference type="GO" id="GO:0005093">
    <property type="term" value="F:Rab GDP-dissociation inhibitor activity"/>
    <property type="evidence" value="ECO:0007669"/>
    <property type="project" value="InterPro"/>
</dbReference>
<comment type="similarity">
    <text evidence="1 2">Belongs to the Rab GDI family.</text>
</comment>
<comment type="caution">
    <text evidence="3">The sequence shown here is derived from an EMBL/GenBank/DDBJ whole genome shotgun (WGS) entry which is preliminary data.</text>
</comment>
<dbReference type="PRINTS" id="PR00892">
    <property type="entry name" value="RABGDI"/>
</dbReference>
<proteinExistence type="inferred from homology"/>
<dbReference type="STRING" id="52838.A0A4S8IWA4"/>
<reference evidence="3 4" key="1">
    <citation type="journal article" date="2019" name="Nat. Plants">
        <title>Genome sequencing of Musa balbisiana reveals subgenome evolution and function divergence in polyploid bananas.</title>
        <authorList>
            <person name="Yao X."/>
        </authorList>
    </citation>
    <scope>NUCLEOTIDE SEQUENCE [LARGE SCALE GENOMIC DNA]</scope>
    <source>
        <strain evidence="4">cv. DH-PKW</strain>
        <tissue evidence="3">Leaves</tissue>
    </source>
</reference>
<dbReference type="AlphaFoldDB" id="A0A4S8IWA4"/>
<dbReference type="Proteomes" id="UP000317650">
    <property type="component" value="Chromosome 10"/>
</dbReference>
<dbReference type="SUPFAM" id="SSF51905">
    <property type="entry name" value="FAD/NAD(P)-binding domain"/>
    <property type="match status" value="2"/>
</dbReference>
<dbReference type="InterPro" id="IPR000806">
    <property type="entry name" value="RabGDI"/>
</dbReference>
<accession>A0A4S8IWA4</accession>
<dbReference type="SUPFAM" id="SSF54373">
    <property type="entry name" value="FAD-linked reductases, C-terminal domain"/>
    <property type="match status" value="1"/>
</dbReference>
<evidence type="ECO:0000313" key="4">
    <source>
        <dbReference type="Proteomes" id="UP000317650"/>
    </source>
</evidence>
<dbReference type="GO" id="GO:0005737">
    <property type="term" value="C:cytoplasm"/>
    <property type="evidence" value="ECO:0007669"/>
    <property type="project" value="TreeGrafter"/>
</dbReference>
<dbReference type="EMBL" id="PYDT01000008">
    <property type="protein sequence ID" value="THU52809.1"/>
    <property type="molecule type" value="Genomic_DNA"/>
</dbReference>
<sequence>MDEEYDVIVLGTGLKECILSGLLSVDGLKVLHMDRNDYYGGESTSLNLIQLWKRFKGNDKPSEHLGSSKEYNVDMVPKFMMANGALVRVLIHTSVTKYLNFKAVDGSFVYNKGKIYKVPATDVEALKSTLMGLFEKRRARKFFIYVQDYAEDDPKSHEGLDLHKVTTKEVISYIQIHWHAFKEVLHIYPLYGLGELPQGFARLSAVYGGTYMLNKPECKVEFDADGKAYGVTSEGETAKCKKVVCDPSYLPDKGKYIAFVSTEAETDHPEMELKPGIDLLGPVDETFFDIYDRYEPTNNHEHDNCFISASYDATTHFESTVQDVISMYRKITGKEPDLTVDLSAASAATEDA</sequence>
<gene>
    <name evidence="3" type="ORF">C4D60_Mb10t07850</name>
</gene>
<dbReference type="GO" id="GO:0016192">
    <property type="term" value="P:vesicle-mediated transport"/>
    <property type="evidence" value="ECO:0007669"/>
    <property type="project" value="TreeGrafter"/>
</dbReference>
<keyword evidence="4" id="KW-1185">Reference proteome</keyword>
<dbReference type="Gene3D" id="3.30.519.10">
    <property type="entry name" value="Guanine Nucleotide Dissociation Inhibitor, domain 2"/>
    <property type="match status" value="2"/>
</dbReference>
<protein>
    <recommendedName>
        <fullName evidence="2">Guanosine nucleotide diphosphate dissociation inhibitor</fullName>
    </recommendedName>
</protein>